<dbReference type="InterPro" id="IPR000873">
    <property type="entry name" value="AMP-dep_synth/lig_dom"/>
</dbReference>
<feature type="domain" description="AMP-binding enzyme C-terminal" evidence="5">
    <location>
        <begin position="472"/>
        <end position="549"/>
    </location>
</feature>
<organism evidence="6 7">
    <name type="scientific">Actinomycetospora flava</name>
    <dbReference type="NCBI Taxonomy" id="3129232"/>
    <lineage>
        <taxon>Bacteria</taxon>
        <taxon>Bacillati</taxon>
        <taxon>Actinomycetota</taxon>
        <taxon>Actinomycetes</taxon>
        <taxon>Pseudonocardiales</taxon>
        <taxon>Pseudonocardiaceae</taxon>
        <taxon>Actinomycetospora</taxon>
    </lineage>
</organism>
<comment type="caution">
    <text evidence="6">The sequence shown here is derived from an EMBL/GenBank/DDBJ whole genome shotgun (WGS) entry which is preliminary data.</text>
</comment>
<protein>
    <submittedName>
        <fullName evidence="6">AMP-binding protein</fullName>
    </submittedName>
</protein>
<dbReference type="Pfam" id="PF00501">
    <property type="entry name" value="AMP-binding"/>
    <property type="match status" value="1"/>
</dbReference>
<dbReference type="EMBL" id="JBBEGM010000010">
    <property type="protein sequence ID" value="MEJ2864075.1"/>
    <property type="molecule type" value="Genomic_DNA"/>
</dbReference>
<proteinExistence type="inferred from homology"/>
<dbReference type="Gene3D" id="3.40.50.12780">
    <property type="entry name" value="N-terminal domain of ligase-like"/>
    <property type="match status" value="1"/>
</dbReference>
<dbReference type="PANTHER" id="PTHR43201:SF5">
    <property type="entry name" value="MEDIUM-CHAIN ACYL-COA LIGASE ACSF2, MITOCHONDRIAL"/>
    <property type="match status" value="1"/>
</dbReference>
<dbReference type="InterPro" id="IPR045851">
    <property type="entry name" value="AMP-bd_C_sf"/>
</dbReference>
<feature type="domain" description="AMP-dependent synthetase/ligase" evidence="4">
    <location>
        <begin position="30"/>
        <end position="421"/>
    </location>
</feature>
<feature type="region of interest" description="Disordered" evidence="3">
    <location>
        <begin position="164"/>
        <end position="195"/>
    </location>
</feature>
<dbReference type="InterPro" id="IPR020845">
    <property type="entry name" value="AMP-binding_CS"/>
</dbReference>
<dbReference type="InterPro" id="IPR042099">
    <property type="entry name" value="ANL_N_sf"/>
</dbReference>
<dbReference type="Proteomes" id="UP001369736">
    <property type="component" value="Unassembled WGS sequence"/>
</dbReference>
<name>A0ABU8MBQ0_9PSEU</name>
<accession>A0ABU8MBQ0</accession>
<dbReference type="PROSITE" id="PS00455">
    <property type="entry name" value="AMP_BINDING"/>
    <property type="match status" value="1"/>
</dbReference>
<dbReference type="SUPFAM" id="SSF56801">
    <property type="entry name" value="Acetyl-CoA synthetase-like"/>
    <property type="match status" value="1"/>
</dbReference>
<dbReference type="InterPro" id="IPR025110">
    <property type="entry name" value="AMP-bd_C"/>
</dbReference>
<keyword evidence="7" id="KW-1185">Reference proteome</keyword>
<dbReference type="RefSeq" id="WP_337705442.1">
    <property type="nucleotide sequence ID" value="NZ_JBBEGM010000010.1"/>
</dbReference>
<comment type="similarity">
    <text evidence="1">Belongs to the ATP-dependent AMP-binding enzyme family.</text>
</comment>
<reference evidence="6 7" key="1">
    <citation type="submission" date="2024-03" db="EMBL/GenBank/DDBJ databases">
        <title>Actinomycetospora sp. OC33-EN07, a novel actinomycete isolated from wild orchid (Aerides multiflora).</title>
        <authorList>
            <person name="Suriyachadkun C."/>
        </authorList>
    </citation>
    <scope>NUCLEOTIDE SEQUENCE [LARGE SCALE GENOMIC DNA]</scope>
    <source>
        <strain evidence="6 7">OC33-EN07</strain>
    </source>
</reference>
<dbReference type="PANTHER" id="PTHR43201">
    <property type="entry name" value="ACYL-COA SYNTHETASE"/>
    <property type="match status" value="1"/>
</dbReference>
<evidence type="ECO:0000256" key="2">
    <source>
        <dbReference type="ARBA" id="ARBA00022598"/>
    </source>
</evidence>
<evidence type="ECO:0000313" key="6">
    <source>
        <dbReference type="EMBL" id="MEJ2864075.1"/>
    </source>
</evidence>
<evidence type="ECO:0000313" key="7">
    <source>
        <dbReference type="Proteomes" id="UP001369736"/>
    </source>
</evidence>
<keyword evidence="2" id="KW-0436">Ligase</keyword>
<dbReference type="Pfam" id="PF13193">
    <property type="entry name" value="AMP-binding_C"/>
    <property type="match status" value="1"/>
</dbReference>
<evidence type="ECO:0000256" key="3">
    <source>
        <dbReference type="SAM" id="MobiDB-lite"/>
    </source>
</evidence>
<evidence type="ECO:0000259" key="4">
    <source>
        <dbReference type="Pfam" id="PF00501"/>
    </source>
</evidence>
<dbReference type="Gene3D" id="3.30.300.30">
    <property type="match status" value="1"/>
</dbReference>
<evidence type="ECO:0000259" key="5">
    <source>
        <dbReference type="Pfam" id="PF13193"/>
    </source>
</evidence>
<gene>
    <name evidence="6" type="ORF">WCD58_23165</name>
</gene>
<evidence type="ECO:0000256" key="1">
    <source>
        <dbReference type="ARBA" id="ARBA00006432"/>
    </source>
</evidence>
<sequence length="571" mass="61644">MGASLEERRDALRRRFETWTPMTLHERLAHCAGEFGERPMVITDDRTVTYADVEAWTERLADGLVALGVRPGDRVGLVMANYVEFVPLKFAISRAGAIAIPFNYLYRTDELRYVLEQSEANLLITMTGFAGLDHLGMLDEIAPGWDRGEQDALPELRGVVTLSTDGRSRDGVGSVEDLEQLGREHPGGSAGRGAGPGDVADILYTSGTTGSPKGVLITHDASQRTGYASALTRAFEDGRRILFSLPCYHMFGYVEGLMAAMMVGGAIVPQTAFDPGRYLEGIERHRATDILCVPTMTVAILEHPDLATRDLSSLRAILSGAAPAPVWLWEKVRDTLGVDEIVTGYGMTEQGGAMTLSLPEDPFERLSATVGRVKLAGAAGLPGSGDLTEYRTIDVMTGEPLPTGEEGELAARGPTNMLGFYGKPEETARALDDEGWVRSGDLGYLTEDRYVVLTGRSKELYKSGGELVMPKEVEEVLSRHPGVSQAFAVGVADDRWGEIGVACVVPKAGAAVTADDLVALCREQLARFKVPRRVVFLEATDLPTTPTGKVQKFRLARMVAEQGATEPVPAS</sequence>